<dbReference type="GO" id="GO:0005829">
    <property type="term" value="C:cytosol"/>
    <property type="evidence" value="ECO:0007669"/>
    <property type="project" value="TreeGrafter"/>
</dbReference>
<dbReference type="Pfam" id="PF00027">
    <property type="entry name" value="cNMP_binding"/>
    <property type="match status" value="1"/>
</dbReference>
<dbReference type="SUPFAM" id="SSF52172">
    <property type="entry name" value="CheY-like"/>
    <property type="match status" value="1"/>
</dbReference>
<evidence type="ECO:0000256" key="3">
    <source>
        <dbReference type="ARBA" id="ARBA00023015"/>
    </source>
</evidence>
<dbReference type="Gene3D" id="1.10.10.10">
    <property type="entry name" value="Winged helix-like DNA-binding domain superfamily/Winged helix DNA-binding domain"/>
    <property type="match status" value="1"/>
</dbReference>
<dbReference type="Pfam" id="PF00072">
    <property type="entry name" value="Response_reg"/>
    <property type="match status" value="1"/>
</dbReference>
<dbReference type="InterPro" id="IPR011006">
    <property type="entry name" value="CheY-like_superfamily"/>
</dbReference>
<evidence type="ECO:0000256" key="2">
    <source>
        <dbReference type="ARBA" id="ARBA00023012"/>
    </source>
</evidence>
<gene>
    <name evidence="10" type="ORF">FHS56_000460</name>
</gene>
<keyword evidence="1 6" id="KW-0597">Phosphoprotein</keyword>
<evidence type="ECO:0000256" key="1">
    <source>
        <dbReference type="ARBA" id="ARBA00022553"/>
    </source>
</evidence>
<dbReference type="SUPFAM" id="SSF46785">
    <property type="entry name" value="Winged helix' DNA-binding domain"/>
    <property type="match status" value="1"/>
</dbReference>
<dbReference type="InterPro" id="IPR012318">
    <property type="entry name" value="HTH_CRP"/>
</dbReference>
<evidence type="ECO:0000313" key="10">
    <source>
        <dbReference type="EMBL" id="NIK72974.1"/>
    </source>
</evidence>
<protein>
    <submittedName>
        <fullName evidence="10">CRP-like cAMP-binding protein</fullName>
    </submittedName>
</protein>
<name>A0A846MN93_9BACT</name>
<feature type="modified residue" description="4-aspartylphosphate" evidence="6">
    <location>
        <position position="53"/>
    </location>
</feature>
<evidence type="ECO:0000256" key="5">
    <source>
        <dbReference type="ARBA" id="ARBA00023163"/>
    </source>
</evidence>
<dbReference type="InterPro" id="IPR036390">
    <property type="entry name" value="WH_DNA-bd_sf"/>
</dbReference>
<reference evidence="10 11" key="1">
    <citation type="submission" date="2020-03" db="EMBL/GenBank/DDBJ databases">
        <title>Genomic Encyclopedia of Type Strains, Phase IV (KMG-IV): sequencing the most valuable type-strain genomes for metagenomic binning, comparative biology and taxonomic classification.</title>
        <authorList>
            <person name="Goeker M."/>
        </authorList>
    </citation>
    <scope>NUCLEOTIDE SEQUENCE [LARGE SCALE GENOMIC DNA]</scope>
    <source>
        <strain evidence="10 11">DSM 5718</strain>
    </source>
</reference>
<proteinExistence type="predicted"/>
<dbReference type="PROSITE" id="PS51063">
    <property type="entry name" value="HTH_CRP_2"/>
    <property type="match status" value="1"/>
</dbReference>
<keyword evidence="3" id="KW-0805">Transcription regulation</keyword>
<keyword evidence="5" id="KW-0804">Transcription</keyword>
<dbReference type="PROSITE" id="PS50042">
    <property type="entry name" value="CNMP_BINDING_3"/>
    <property type="match status" value="1"/>
</dbReference>
<organism evidence="10 11">
    <name type="scientific">Thermonema lapsum</name>
    <dbReference type="NCBI Taxonomy" id="28195"/>
    <lineage>
        <taxon>Bacteria</taxon>
        <taxon>Pseudomonadati</taxon>
        <taxon>Bacteroidota</taxon>
        <taxon>Cytophagia</taxon>
        <taxon>Cytophagales</taxon>
        <taxon>Thermonemataceae</taxon>
        <taxon>Thermonema</taxon>
    </lineage>
</organism>
<dbReference type="GO" id="GO:0000976">
    <property type="term" value="F:transcription cis-regulatory region binding"/>
    <property type="evidence" value="ECO:0007669"/>
    <property type="project" value="TreeGrafter"/>
</dbReference>
<dbReference type="CDD" id="cd00038">
    <property type="entry name" value="CAP_ED"/>
    <property type="match status" value="1"/>
</dbReference>
<dbReference type="RefSeq" id="WP_166918258.1">
    <property type="nucleotide sequence ID" value="NZ_JAASRN010000001.1"/>
</dbReference>
<feature type="domain" description="HTH crp-type" evidence="9">
    <location>
        <begin position="274"/>
        <end position="340"/>
    </location>
</feature>
<dbReference type="SMART" id="SM00100">
    <property type="entry name" value="cNMP"/>
    <property type="match status" value="1"/>
</dbReference>
<dbReference type="AlphaFoldDB" id="A0A846MN93"/>
<keyword evidence="11" id="KW-1185">Reference proteome</keyword>
<dbReference type="SMART" id="SM00419">
    <property type="entry name" value="HTH_CRP"/>
    <property type="match status" value="1"/>
</dbReference>
<dbReference type="GO" id="GO:0000156">
    <property type="term" value="F:phosphorelay response regulator activity"/>
    <property type="evidence" value="ECO:0007669"/>
    <property type="project" value="TreeGrafter"/>
</dbReference>
<dbReference type="Pfam" id="PF13545">
    <property type="entry name" value="HTH_Crp_2"/>
    <property type="match status" value="1"/>
</dbReference>
<evidence type="ECO:0000259" key="7">
    <source>
        <dbReference type="PROSITE" id="PS50042"/>
    </source>
</evidence>
<dbReference type="SMART" id="SM00448">
    <property type="entry name" value="REC"/>
    <property type="match status" value="1"/>
</dbReference>
<keyword evidence="4" id="KW-0238">DNA-binding</keyword>
<dbReference type="InterPro" id="IPR036388">
    <property type="entry name" value="WH-like_DNA-bd_sf"/>
</dbReference>
<dbReference type="InterPro" id="IPR018490">
    <property type="entry name" value="cNMP-bd_dom_sf"/>
</dbReference>
<dbReference type="Proteomes" id="UP000537126">
    <property type="component" value="Unassembled WGS sequence"/>
</dbReference>
<keyword evidence="2" id="KW-0902">Two-component regulatory system</keyword>
<accession>A0A846MN93</accession>
<feature type="domain" description="Response regulatory" evidence="8">
    <location>
        <begin position="4"/>
        <end position="120"/>
    </location>
</feature>
<evidence type="ECO:0000313" key="11">
    <source>
        <dbReference type="Proteomes" id="UP000537126"/>
    </source>
</evidence>
<dbReference type="PANTHER" id="PTHR48111">
    <property type="entry name" value="REGULATOR OF RPOS"/>
    <property type="match status" value="1"/>
</dbReference>
<feature type="domain" description="Cyclic nucleotide-binding" evidence="7">
    <location>
        <begin position="148"/>
        <end position="260"/>
    </location>
</feature>
<dbReference type="InterPro" id="IPR039420">
    <property type="entry name" value="WalR-like"/>
</dbReference>
<comment type="caution">
    <text evidence="10">The sequence shown here is derived from an EMBL/GenBank/DDBJ whole genome shotgun (WGS) entry which is preliminary data.</text>
</comment>
<dbReference type="SUPFAM" id="SSF51206">
    <property type="entry name" value="cAMP-binding domain-like"/>
    <property type="match status" value="1"/>
</dbReference>
<dbReference type="InterPro" id="IPR014710">
    <property type="entry name" value="RmlC-like_jellyroll"/>
</dbReference>
<dbReference type="EMBL" id="JAASRN010000001">
    <property type="protein sequence ID" value="NIK72974.1"/>
    <property type="molecule type" value="Genomic_DNA"/>
</dbReference>
<dbReference type="CDD" id="cd17574">
    <property type="entry name" value="REC_OmpR"/>
    <property type="match status" value="1"/>
</dbReference>
<evidence type="ECO:0000256" key="4">
    <source>
        <dbReference type="ARBA" id="ARBA00023125"/>
    </source>
</evidence>
<dbReference type="PRINTS" id="PR00034">
    <property type="entry name" value="HTHCRP"/>
</dbReference>
<dbReference type="InterPro" id="IPR000595">
    <property type="entry name" value="cNMP-bd_dom"/>
</dbReference>
<evidence type="ECO:0000259" key="8">
    <source>
        <dbReference type="PROSITE" id="PS50110"/>
    </source>
</evidence>
<dbReference type="InterPro" id="IPR001789">
    <property type="entry name" value="Sig_transdc_resp-reg_receiver"/>
</dbReference>
<dbReference type="Gene3D" id="3.40.50.2300">
    <property type="match status" value="1"/>
</dbReference>
<dbReference type="GO" id="GO:0006355">
    <property type="term" value="P:regulation of DNA-templated transcription"/>
    <property type="evidence" value="ECO:0007669"/>
    <property type="project" value="InterPro"/>
</dbReference>
<dbReference type="Gene3D" id="2.60.120.10">
    <property type="entry name" value="Jelly Rolls"/>
    <property type="match status" value="1"/>
</dbReference>
<sequence length="345" mass="39182">MSKKILVIEDHDDIRENIIEILSLSGYEAEGARNGKEGLEKAQKQLPDLIICDIMMPELDGYSVLKILAQKPETASIPFIFLTAKTERSDIRKGMSLGADDYLTKPFEESELLEAVEARFRKQELLQKHYANTVQGVKSFVQDAKHWIDLLHPEDYKTQTYKKKETIYWEGEEPHFIYLVESGEVKTFRVSTDGKELITAVYKPGDFFGYLDVMSGDKHNDTAEALQDTELLLIPKRDFLHLISSNPSVAVRMVKMLAGAVKEKEESLLQMAYDSVRRRVAKALVKLAEDDFNAEVHLSREELANLVGIAKETLIRTLSDLKAEDLIAVKGNTIRVVEPEKLLRI</sequence>
<dbReference type="PANTHER" id="PTHR48111:SF4">
    <property type="entry name" value="DNA-BINDING DUAL TRANSCRIPTIONAL REGULATOR OMPR"/>
    <property type="match status" value="1"/>
</dbReference>
<dbReference type="GO" id="GO:0032993">
    <property type="term" value="C:protein-DNA complex"/>
    <property type="evidence" value="ECO:0007669"/>
    <property type="project" value="TreeGrafter"/>
</dbReference>
<evidence type="ECO:0000256" key="6">
    <source>
        <dbReference type="PROSITE-ProRule" id="PRU00169"/>
    </source>
</evidence>
<dbReference type="PROSITE" id="PS50110">
    <property type="entry name" value="RESPONSE_REGULATORY"/>
    <property type="match status" value="1"/>
</dbReference>
<evidence type="ECO:0000259" key="9">
    <source>
        <dbReference type="PROSITE" id="PS51063"/>
    </source>
</evidence>